<keyword evidence="1" id="KW-0347">Helicase</keyword>
<accession>A0A0A9XLN0</accession>
<reference evidence="1" key="1">
    <citation type="journal article" date="2014" name="PLoS ONE">
        <title>Transcriptome-Based Identification of ABC Transporters in the Western Tarnished Plant Bug Lygus hesperus.</title>
        <authorList>
            <person name="Hull J.J."/>
            <person name="Chaney K."/>
            <person name="Geib S.M."/>
            <person name="Fabrick J.A."/>
            <person name="Brent C.S."/>
            <person name="Walsh D."/>
            <person name="Lavine L.C."/>
        </authorList>
    </citation>
    <scope>NUCLEOTIDE SEQUENCE</scope>
</reference>
<organism evidence="1">
    <name type="scientific">Lygus hesperus</name>
    <name type="common">Western plant bug</name>
    <dbReference type="NCBI Taxonomy" id="30085"/>
    <lineage>
        <taxon>Eukaryota</taxon>
        <taxon>Metazoa</taxon>
        <taxon>Ecdysozoa</taxon>
        <taxon>Arthropoda</taxon>
        <taxon>Hexapoda</taxon>
        <taxon>Insecta</taxon>
        <taxon>Pterygota</taxon>
        <taxon>Neoptera</taxon>
        <taxon>Paraneoptera</taxon>
        <taxon>Hemiptera</taxon>
        <taxon>Heteroptera</taxon>
        <taxon>Panheteroptera</taxon>
        <taxon>Cimicomorpha</taxon>
        <taxon>Miridae</taxon>
        <taxon>Mirini</taxon>
        <taxon>Lygus</taxon>
    </lineage>
</organism>
<proteinExistence type="predicted"/>
<keyword evidence="1" id="KW-0378">Hydrolase</keyword>
<dbReference type="EMBL" id="GBHO01023053">
    <property type="protein sequence ID" value="JAG20551.1"/>
    <property type="molecule type" value="Transcribed_RNA"/>
</dbReference>
<sequence>KKQNIVLFATKRPGSGNLHVPVSGSTAATSEGQAMKNFRIKGEDGKEYSFSASVSDVQQLLGLLAKPDSTLIMEKMSPERGKQYIYEVGPGKQMMPKPVGTSLHASCTESIDFPELKEIETDVLENVLQADIPRNTSIATTAATTTGTARHSSAETSSVAATIVEFCDAD</sequence>
<feature type="non-terminal residue" evidence="1">
    <location>
        <position position="1"/>
    </location>
</feature>
<evidence type="ECO:0000313" key="1">
    <source>
        <dbReference type="EMBL" id="JAG20551.1"/>
    </source>
</evidence>
<protein>
    <submittedName>
        <fullName evidence="1">ATP-dependent helicase/deoxyribonuclease subunit B</fullName>
    </submittedName>
</protein>
<dbReference type="GO" id="GO:0004386">
    <property type="term" value="F:helicase activity"/>
    <property type="evidence" value="ECO:0007669"/>
    <property type="project" value="UniProtKB-KW"/>
</dbReference>
<keyword evidence="1" id="KW-0547">Nucleotide-binding</keyword>
<keyword evidence="1" id="KW-0067">ATP-binding</keyword>
<reference evidence="1" key="2">
    <citation type="submission" date="2014-07" db="EMBL/GenBank/DDBJ databases">
        <authorList>
            <person name="Hull J."/>
        </authorList>
    </citation>
    <scope>NUCLEOTIDE SEQUENCE</scope>
</reference>
<gene>
    <name evidence="1" type="primary">addB_0</name>
    <name evidence="1" type="ORF">CM83_1276</name>
</gene>
<name>A0A0A9XLN0_LYGHE</name>
<dbReference type="AlphaFoldDB" id="A0A0A9XLN0"/>